<dbReference type="AlphaFoldDB" id="A0A0A9FVC9"/>
<reference evidence="1" key="2">
    <citation type="journal article" date="2015" name="Data Brief">
        <title>Shoot transcriptome of the giant reed, Arundo donax.</title>
        <authorList>
            <person name="Barrero R.A."/>
            <person name="Guerrero F.D."/>
            <person name="Moolhuijzen P."/>
            <person name="Goolsby J.A."/>
            <person name="Tidwell J."/>
            <person name="Bellgard S.E."/>
            <person name="Bellgard M.I."/>
        </authorList>
    </citation>
    <scope>NUCLEOTIDE SEQUENCE</scope>
    <source>
        <tissue evidence="1">Shoot tissue taken approximately 20 cm above the soil surface</tissue>
    </source>
</reference>
<reference evidence="1" key="1">
    <citation type="submission" date="2014-09" db="EMBL/GenBank/DDBJ databases">
        <authorList>
            <person name="Magalhaes I.L.F."/>
            <person name="Oliveira U."/>
            <person name="Santos F.R."/>
            <person name="Vidigal T.H.D.A."/>
            <person name="Brescovit A.D."/>
            <person name="Santos A.J."/>
        </authorList>
    </citation>
    <scope>NUCLEOTIDE SEQUENCE</scope>
    <source>
        <tissue evidence="1">Shoot tissue taken approximately 20 cm above the soil surface</tissue>
    </source>
</reference>
<dbReference type="EMBL" id="GBRH01182722">
    <property type="protein sequence ID" value="JAE15174.1"/>
    <property type="molecule type" value="Transcribed_RNA"/>
</dbReference>
<evidence type="ECO:0000313" key="1">
    <source>
        <dbReference type="EMBL" id="JAE15174.1"/>
    </source>
</evidence>
<name>A0A0A9FVC9_ARUDO</name>
<proteinExistence type="predicted"/>
<sequence>MIKTRLGTAFKPSYTLVRKRNIRNQIETLIGSSGDMLMVVIIRTIRSQRFHVIIGPSKS</sequence>
<organism evidence="1">
    <name type="scientific">Arundo donax</name>
    <name type="common">Giant reed</name>
    <name type="synonym">Donax arundinaceus</name>
    <dbReference type="NCBI Taxonomy" id="35708"/>
    <lineage>
        <taxon>Eukaryota</taxon>
        <taxon>Viridiplantae</taxon>
        <taxon>Streptophyta</taxon>
        <taxon>Embryophyta</taxon>
        <taxon>Tracheophyta</taxon>
        <taxon>Spermatophyta</taxon>
        <taxon>Magnoliopsida</taxon>
        <taxon>Liliopsida</taxon>
        <taxon>Poales</taxon>
        <taxon>Poaceae</taxon>
        <taxon>PACMAD clade</taxon>
        <taxon>Arundinoideae</taxon>
        <taxon>Arundineae</taxon>
        <taxon>Arundo</taxon>
    </lineage>
</organism>
<protein>
    <submittedName>
        <fullName evidence="1">Uncharacterized protein</fullName>
    </submittedName>
</protein>
<accession>A0A0A9FVC9</accession>